<accession>G3I9B8</accession>
<dbReference type="Pfam" id="PF12698">
    <property type="entry name" value="ABC2_membrane_3"/>
    <property type="match status" value="1"/>
</dbReference>
<dbReference type="InterPro" id="IPR026082">
    <property type="entry name" value="ABCA"/>
</dbReference>
<organism evidence="7 8">
    <name type="scientific">Cricetulus griseus</name>
    <name type="common">Chinese hamster</name>
    <name type="synonym">Cricetulus barabensis griseus</name>
    <dbReference type="NCBI Taxonomy" id="10029"/>
    <lineage>
        <taxon>Eukaryota</taxon>
        <taxon>Metazoa</taxon>
        <taxon>Chordata</taxon>
        <taxon>Craniata</taxon>
        <taxon>Vertebrata</taxon>
        <taxon>Euteleostomi</taxon>
        <taxon>Mammalia</taxon>
        <taxon>Eutheria</taxon>
        <taxon>Euarchontoglires</taxon>
        <taxon>Glires</taxon>
        <taxon>Rodentia</taxon>
        <taxon>Myomorpha</taxon>
        <taxon>Muroidea</taxon>
        <taxon>Cricetidae</taxon>
        <taxon>Cricetinae</taxon>
        <taxon>Cricetulus</taxon>
    </lineage>
</organism>
<dbReference type="EMBL" id="JH001589">
    <property type="protein sequence ID" value="EGW08751.1"/>
    <property type="molecule type" value="Genomic_DNA"/>
</dbReference>
<evidence type="ECO:0000256" key="1">
    <source>
        <dbReference type="ARBA" id="ARBA00004141"/>
    </source>
</evidence>
<feature type="transmembrane region" description="Helical" evidence="5">
    <location>
        <begin position="356"/>
        <end position="374"/>
    </location>
</feature>
<dbReference type="STRING" id="10029.G3I9B8"/>
<dbReference type="AlphaFoldDB" id="G3I9B8"/>
<feature type="domain" description="ABC transporter" evidence="6">
    <location>
        <begin position="400"/>
        <end position="619"/>
    </location>
</feature>
<evidence type="ECO:0000256" key="3">
    <source>
        <dbReference type="ARBA" id="ARBA00022989"/>
    </source>
</evidence>
<evidence type="ECO:0000256" key="4">
    <source>
        <dbReference type="ARBA" id="ARBA00023136"/>
    </source>
</evidence>
<evidence type="ECO:0000256" key="5">
    <source>
        <dbReference type="SAM" id="Phobius"/>
    </source>
</evidence>
<dbReference type="GO" id="GO:0140359">
    <property type="term" value="F:ABC-type transporter activity"/>
    <property type="evidence" value="ECO:0007669"/>
    <property type="project" value="InterPro"/>
</dbReference>
<dbReference type="PROSITE" id="PS50893">
    <property type="entry name" value="ABC_TRANSPORTER_2"/>
    <property type="match status" value="1"/>
</dbReference>
<dbReference type="GO" id="GO:0016020">
    <property type="term" value="C:membrane"/>
    <property type="evidence" value="ECO:0007669"/>
    <property type="project" value="UniProtKB-SubCell"/>
</dbReference>
<evidence type="ECO:0000259" key="6">
    <source>
        <dbReference type="PROSITE" id="PS50893"/>
    </source>
</evidence>
<protein>
    <submittedName>
        <fullName evidence="7">ATP-binding cassette sub-family A member 13</fullName>
    </submittedName>
</protein>
<evidence type="ECO:0000256" key="2">
    <source>
        <dbReference type="ARBA" id="ARBA00022692"/>
    </source>
</evidence>
<dbReference type="FunFam" id="3.40.50.300:FF:005048">
    <property type="entry name" value="Predicted protein"/>
    <property type="match status" value="1"/>
</dbReference>
<dbReference type="InterPro" id="IPR013525">
    <property type="entry name" value="ABC2_TM"/>
</dbReference>
<keyword evidence="2 5" id="KW-0812">Transmembrane</keyword>
<dbReference type="InParanoid" id="G3I9B8"/>
<dbReference type="SUPFAM" id="SSF52540">
    <property type="entry name" value="P-loop containing nucleoside triphosphate hydrolases"/>
    <property type="match status" value="1"/>
</dbReference>
<dbReference type="Pfam" id="PF00005">
    <property type="entry name" value="ABC_tran"/>
    <property type="match status" value="1"/>
</dbReference>
<gene>
    <name evidence="7" type="ORF">I79_020155</name>
</gene>
<sequence>MSPVQSLSESVGGFQLLLGQAVALLRKRLLHTLRAWKSTTSDLLLPVLFVALAMGLFMVQPLATTYPPLKLTPGHYETAETYFFSSASHGVDLTGVLLRKFGDRDPVCVDGQLLGGWSFGVQIPNEVEDVKTNTSKQRTLAKVWYNQKSFHSLPSYLNHLNNLILWQNLPPDAADWRQYGITLYSHPYGGALLNEDKILESIRQCGVALCIVLGFSILSASIGSSVVRDRVTGAKRLQHISGLGYRTYWLINFLYDMLFYLVSVCLCVAIIVAFQLTAFTFRENLVATALLLALFGYAMIPWMYLISRIFSSSDVAFISYISLNFIFGLCTMLMTTMPRLLAIISKAQNLQKIYNVLKWVFTIFPQFCLGQGLIELCYNQIKYDLTHNFGIDSYVSPFEMNFLGWIFVELTLQGTVLLLLRILVHGDLLRWSRVHSAPEDTVESAKDIDVEKEQRRVLEGRTGGDILVLCNLSKSYRSIFRWKTTAVHGISLGIPRGEVAADLVKRLHLEPHVDKPVAVYSGGTRRKLSTALALVGKPDILLLDEPSSGMDPCSKRYLWQTITQEVQDGCAAVLTSHSMEECEALCTRLAIMVDGSFRCLGPPQHIKNRAITFYLSPVANLQRKAGYSGFVEVLDCPCLVEFNLPDNSDHQLIAF</sequence>
<evidence type="ECO:0000313" key="8">
    <source>
        <dbReference type="Proteomes" id="UP000001075"/>
    </source>
</evidence>
<dbReference type="PANTHER" id="PTHR19229">
    <property type="entry name" value="ATP-BINDING CASSETTE TRANSPORTER SUBFAMILY A ABCA"/>
    <property type="match status" value="1"/>
</dbReference>
<dbReference type="InterPro" id="IPR027417">
    <property type="entry name" value="P-loop_NTPase"/>
</dbReference>
<feature type="transmembrane region" description="Helical" evidence="5">
    <location>
        <begin position="43"/>
        <end position="63"/>
    </location>
</feature>
<keyword evidence="7" id="KW-0547">Nucleotide-binding</keyword>
<keyword evidence="7" id="KW-0067">ATP-binding</keyword>
<dbReference type="PANTHER" id="PTHR19229:SF113">
    <property type="entry name" value="ATP-BINDING CASSETTE SUB-FAMILY A MEMBER 13"/>
    <property type="match status" value="1"/>
</dbReference>
<dbReference type="GO" id="GO:0005524">
    <property type="term" value="F:ATP binding"/>
    <property type="evidence" value="ECO:0007669"/>
    <property type="project" value="UniProtKB-KW"/>
</dbReference>
<comment type="subcellular location">
    <subcellularLocation>
        <location evidence="1">Membrane</location>
        <topology evidence="1">Multi-pass membrane protein</topology>
    </subcellularLocation>
</comment>
<name>G3I9B8_CRIGR</name>
<keyword evidence="4 5" id="KW-0472">Membrane</keyword>
<proteinExistence type="predicted"/>
<dbReference type="Gene3D" id="3.40.50.300">
    <property type="entry name" value="P-loop containing nucleotide triphosphate hydrolases"/>
    <property type="match status" value="1"/>
</dbReference>
<evidence type="ECO:0000313" key="7">
    <source>
        <dbReference type="EMBL" id="EGW08751.1"/>
    </source>
</evidence>
<dbReference type="InterPro" id="IPR003439">
    <property type="entry name" value="ABC_transporter-like_ATP-bd"/>
</dbReference>
<feature type="transmembrane region" description="Helical" evidence="5">
    <location>
        <begin position="285"/>
        <end position="305"/>
    </location>
</feature>
<feature type="transmembrane region" description="Helical" evidence="5">
    <location>
        <begin position="402"/>
        <end position="424"/>
    </location>
</feature>
<feature type="transmembrane region" description="Helical" evidence="5">
    <location>
        <begin position="317"/>
        <end position="335"/>
    </location>
</feature>
<keyword evidence="3 5" id="KW-1133">Transmembrane helix</keyword>
<reference evidence="8" key="1">
    <citation type="journal article" date="2011" name="Nat. Biotechnol.">
        <title>The genomic sequence of the Chinese hamster ovary (CHO)-K1 cell line.</title>
        <authorList>
            <person name="Xu X."/>
            <person name="Nagarajan H."/>
            <person name="Lewis N.E."/>
            <person name="Pan S."/>
            <person name="Cai Z."/>
            <person name="Liu X."/>
            <person name="Chen W."/>
            <person name="Xie M."/>
            <person name="Wang W."/>
            <person name="Hammond S."/>
            <person name="Andersen M.R."/>
            <person name="Neff N."/>
            <person name="Passarelli B."/>
            <person name="Koh W."/>
            <person name="Fan H.C."/>
            <person name="Wang J."/>
            <person name="Gui Y."/>
            <person name="Lee K.H."/>
            <person name="Betenbaugh M.J."/>
            <person name="Quake S.R."/>
            <person name="Famili I."/>
            <person name="Palsson B.O."/>
            <person name="Wang J."/>
        </authorList>
    </citation>
    <scope>NUCLEOTIDE SEQUENCE [LARGE SCALE GENOMIC DNA]</scope>
    <source>
        <strain evidence="8">CHO K1 cell line</strain>
    </source>
</reference>
<feature type="transmembrane region" description="Helical" evidence="5">
    <location>
        <begin position="247"/>
        <end position="273"/>
    </location>
</feature>
<dbReference type="GO" id="GO:0005319">
    <property type="term" value="F:lipid transporter activity"/>
    <property type="evidence" value="ECO:0007669"/>
    <property type="project" value="TreeGrafter"/>
</dbReference>
<dbReference type="Proteomes" id="UP000001075">
    <property type="component" value="Unassembled WGS sequence"/>
</dbReference>
<feature type="transmembrane region" description="Helical" evidence="5">
    <location>
        <begin position="207"/>
        <end position="227"/>
    </location>
</feature>
<dbReference type="GO" id="GO:0016887">
    <property type="term" value="F:ATP hydrolysis activity"/>
    <property type="evidence" value="ECO:0007669"/>
    <property type="project" value="InterPro"/>
</dbReference>